<sequence>MKKNQHLTVKGDVFDRGQLKWGALMLPEHVRMLREWRADEPTKHKPHLDEEELSLLQEEIGIAQQRQCMAEMRYWDGGQAAVSGTITSVDLANQTIEISSGVGTVRIAFTDLLGIRMID</sequence>
<name>A0A1C7E8Q1_9BACL</name>
<proteinExistence type="predicted"/>
<evidence type="ECO:0000313" key="2">
    <source>
        <dbReference type="Proteomes" id="UP000092650"/>
    </source>
</evidence>
<organism evidence="1 2">
    <name type="scientific">Planococcus plakortidis</name>
    <dbReference type="NCBI Taxonomy" id="1038856"/>
    <lineage>
        <taxon>Bacteria</taxon>
        <taxon>Bacillati</taxon>
        <taxon>Bacillota</taxon>
        <taxon>Bacilli</taxon>
        <taxon>Bacillales</taxon>
        <taxon>Caryophanaceae</taxon>
        <taxon>Planococcus</taxon>
    </lineage>
</organism>
<dbReference type="EMBL" id="CP016539">
    <property type="protein sequence ID" value="ANU20344.1"/>
    <property type="molecule type" value="Genomic_DNA"/>
</dbReference>
<keyword evidence="2" id="KW-1185">Reference proteome</keyword>
<protein>
    <recommendedName>
        <fullName evidence="3">YolD-like family protein</fullName>
    </recommendedName>
</protein>
<dbReference type="Pfam" id="PF08863">
    <property type="entry name" value="YolD"/>
    <property type="match status" value="1"/>
</dbReference>
<dbReference type="STRING" id="1038856.BBI15_09000"/>
<dbReference type="AlphaFoldDB" id="A0A1C7E8Q1"/>
<dbReference type="InterPro" id="IPR014962">
    <property type="entry name" value="YolD"/>
</dbReference>
<reference evidence="1" key="1">
    <citation type="submission" date="2016-10" db="EMBL/GenBank/DDBJ databases">
        <authorList>
            <person name="See-Too W.S."/>
        </authorList>
    </citation>
    <scope>NUCLEOTIDE SEQUENCE [LARGE SCALE GENOMIC DNA]</scope>
    <source>
        <strain evidence="1">DSM 23997</strain>
    </source>
</reference>
<gene>
    <name evidence="1" type="ORF">BBI15_09000</name>
</gene>
<dbReference type="Proteomes" id="UP000092650">
    <property type="component" value="Chromosome"/>
</dbReference>
<dbReference type="KEGG" id="ppla:BBI15_09000"/>
<dbReference type="RefSeq" id="WP_068870315.1">
    <property type="nucleotide sequence ID" value="NZ_CP016539.2"/>
</dbReference>
<accession>A0A1C7E8Q1</accession>
<evidence type="ECO:0000313" key="1">
    <source>
        <dbReference type="EMBL" id="ANU20344.1"/>
    </source>
</evidence>
<evidence type="ECO:0008006" key="3">
    <source>
        <dbReference type="Google" id="ProtNLM"/>
    </source>
</evidence>